<feature type="compositionally biased region" description="Gly residues" evidence="1">
    <location>
        <begin position="604"/>
        <end position="620"/>
    </location>
</feature>
<feature type="domain" description="Rhodanese" evidence="2">
    <location>
        <begin position="395"/>
        <end position="467"/>
    </location>
</feature>
<dbReference type="PROSITE" id="PS50206">
    <property type="entry name" value="RHODANESE_3"/>
    <property type="match status" value="1"/>
</dbReference>
<dbReference type="InterPro" id="IPR001763">
    <property type="entry name" value="Rhodanese-like_dom"/>
</dbReference>
<evidence type="ECO:0000313" key="4">
    <source>
        <dbReference type="Proteomes" id="UP001221413"/>
    </source>
</evidence>
<dbReference type="SUPFAM" id="SSF52821">
    <property type="entry name" value="Rhodanese/Cell cycle control phosphatase"/>
    <property type="match status" value="1"/>
</dbReference>
<evidence type="ECO:0000256" key="1">
    <source>
        <dbReference type="SAM" id="MobiDB-lite"/>
    </source>
</evidence>
<dbReference type="Gene3D" id="3.40.250.10">
    <property type="entry name" value="Rhodanese-like domain"/>
    <property type="match status" value="1"/>
</dbReference>
<dbReference type="InterPro" id="IPR036873">
    <property type="entry name" value="Rhodanese-like_dom_sf"/>
</dbReference>
<organism evidence="3 4">
    <name type="scientific">Drechslerella dactyloides</name>
    <name type="common">Nematode-trapping fungus</name>
    <name type="synonym">Arthrobotrys dactyloides</name>
    <dbReference type="NCBI Taxonomy" id="74499"/>
    <lineage>
        <taxon>Eukaryota</taxon>
        <taxon>Fungi</taxon>
        <taxon>Dikarya</taxon>
        <taxon>Ascomycota</taxon>
        <taxon>Pezizomycotina</taxon>
        <taxon>Orbiliomycetes</taxon>
        <taxon>Orbiliales</taxon>
        <taxon>Orbiliaceae</taxon>
        <taxon>Drechslerella</taxon>
    </lineage>
</organism>
<feature type="region of interest" description="Disordered" evidence="1">
    <location>
        <begin position="576"/>
        <end position="633"/>
    </location>
</feature>
<keyword evidence="4" id="KW-1185">Reference proteome</keyword>
<dbReference type="EMBL" id="JAQGDS010000008">
    <property type="protein sequence ID" value="KAJ6258549.1"/>
    <property type="molecule type" value="Genomic_DNA"/>
</dbReference>
<evidence type="ECO:0000259" key="2">
    <source>
        <dbReference type="PROSITE" id="PS50206"/>
    </source>
</evidence>
<protein>
    <recommendedName>
        <fullName evidence="2">Rhodanese domain-containing protein</fullName>
    </recommendedName>
</protein>
<comment type="caution">
    <text evidence="3">The sequence shown here is derived from an EMBL/GenBank/DDBJ whole genome shotgun (WGS) entry which is preliminary data.</text>
</comment>
<name>A0AAD6NHJ1_DREDA</name>
<accession>A0AAD6NHJ1</accession>
<gene>
    <name evidence="3" type="ORF">Dda_6593</name>
</gene>
<sequence>MEPLPDWIRNNPLGLPQGNQNANGGQQGQPQQGLQGQGLGLQAPVQQNAGVQGNVQQPNVYNYMPRLYPNFDAQNQPRNTYNDYLPNIGDYRYGPGTQPTVNQNPNVNTNVNANANANTNPRPFVFTRYGLENQDMMQIPTNMFQPQGTSNLQSTNPFEPARQTTADVNLDRFIINDDNTSTGPGRTDETRVGDITLGIARQPALQLLDSGIGSEIEWDFDTGDIEEIFAAGGRVPSGRGRSTVANSAMNSRGEVRTIAQFGASRDSLTEGFPPYYQERLSGRIRRLRQLDYDAEINKTLLNPLLAPAWRVIRIFAEEGVRIGRVTAAALYDYITRPGIRPRNYIIIDMRGDDPEIVRIDSALQQAQGRVRTIPFAADRSQLTDEQIRALGRGEPLSDDFCDREAARIFQEVANSDVEFVIVHCTYGAIRSPAAALALQMMVGPRKKVLLLEGGSQAFFKYAGDREAQIAYRAQRDQRDREREEAERVAREQAFELAQKRAEDDLITAGNNNYLEIPEILSPDLPRPRRIPSGLQNVSPQNRGLILGLAQQYSNIPLEEEDREETRQLDGELLLQQLASNPPTNTGCSRRAGGRPTGDDPFGDNAGGPGSPGAFGGGTGGLRKRDLGFMNGSRSRVLQGQTWGTFKPEKRGKGMRIVKRM</sequence>
<feature type="region of interest" description="Disordered" evidence="1">
    <location>
        <begin position="1"/>
        <end position="37"/>
    </location>
</feature>
<proteinExistence type="predicted"/>
<feature type="compositionally biased region" description="Polar residues" evidence="1">
    <location>
        <begin position="576"/>
        <end position="587"/>
    </location>
</feature>
<dbReference type="AlphaFoldDB" id="A0AAD6NHJ1"/>
<reference evidence="3" key="1">
    <citation type="submission" date="2023-01" db="EMBL/GenBank/DDBJ databases">
        <title>The chitinases involved in constricting ring structure development in the nematode-trapping fungus Drechslerella dactyloides.</title>
        <authorList>
            <person name="Wang R."/>
            <person name="Zhang L."/>
            <person name="Tang P."/>
            <person name="Li S."/>
            <person name="Liang L."/>
        </authorList>
    </citation>
    <scope>NUCLEOTIDE SEQUENCE</scope>
    <source>
        <strain evidence="3">YMF1.00031</strain>
    </source>
</reference>
<dbReference type="Proteomes" id="UP001221413">
    <property type="component" value="Unassembled WGS sequence"/>
</dbReference>
<evidence type="ECO:0000313" key="3">
    <source>
        <dbReference type="EMBL" id="KAJ6258549.1"/>
    </source>
</evidence>
<feature type="compositionally biased region" description="Low complexity" evidence="1">
    <location>
        <begin position="13"/>
        <end position="37"/>
    </location>
</feature>